<accession>A0AAD7SBJ3</accession>
<evidence type="ECO:0000313" key="2">
    <source>
        <dbReference type="EMBL" id="KAJ8399514.1"/>
    </source>
</evidence>
<feature type="region of interest" description="Disordered" evidence="1">
    <location>
        <begin position="117"/>
        <end position="158"/>
    </location>
</feature>
<proteinExistence type="predicted"/>
<keyword evidence="3" id="KW-1185">Reference proteome</keyword>
<organism evidence="2 3">
    <name type="scientific">Aldrovandia affinis</name>
    <dbReference type="NCBI Taxonomy" id="143900"/>
    <lineage>
        <taxon>Eukaryota</taxon>
        <taxon>Metazoa</taxon>
        <taxon>Chordata</taxon>
        <taxon>Craniata</taxon>
        <taxon>Vertebrata</taxon>
        <taxon>Euteleostomi</taxon>
        <taxon>Actinopterygii</taxon>
        <taxon>Neopterygii</taxon>
        <taxon>Teleostei</taxon>
        <taxon>Notacanthiformes</taxon>
        <taxon>Halosauridae</taxon>
        <taxon>Aldrovandia</taxon>
    </lineage>
</organism>
<dbReference type="GO" id="GO:0036064">
    <property type="term" value="C:ciliary basal body"/>
    <property type="evidence" value="ECO:0007669"/>
    <property type="project" value="TreeGrafter"/>
</dbReference>
<name>A0AAD7SBJ3_9TELE</name>
<reference evidence="2" key="1">
    <citation type="journal article" date="2023" name="Science">
        <title>Genome structures resolve the early diversification of teleost fishes.</title>
        <authorList>
            <person name="Parey E."/>
            <person name="Louis A."/>
            <person name="Montfort J."/>
            <person name="Bouchez O."/>
            <person name="Roques C."/>
            <person name="Iampietro C."/>
            <person name="Lluch J."/>
            <person name="Castinel A."/>
            <person name="Donnadieu C."/>
            <person name="Desvignes T."/>
            <person name="Floi Bucao C."/>
            <person name="Jouanno E."/>
            <person name="Wen M."/>
            <person name="Mejri S."/>
            <person name="Dirks R."/>
            <person name="Jansen H."/>
            <person name="Henkel C."/>
            <person name="Chen W.J."/>
            <person name="Zahm M."/>
            <person name="Cabau C."/>
            <person name="Klopp C."/>
            <person name="Thompson A.W."/>
            <person name="Robinson-Rechavi M."/>
            <person name="Braasch I."/>
            <person name="Lecointre G."/>
            <person name="Bobe J."/>
            <person name="Postlethwait J.H."/>
            <person name="Berthelot C."/>
            <person name="Roest Crollius H."/>
            <person name="Guiguen Y."/>
        </authorList>
    </citation>
    <scope>NUCLEOTIDE SEQUENCE</scope>
    <source>
        <strain evidence="2">NC1722</strain>
    </source>
</reference>
<feature type="compositionally biased region" description="Basic and acidic residues" evidence="1">
    <location>
        <begin position="389"/>
        <end position="400"/>
    </location>
</feature>
<sequence length="444" mass="47218">MAIPLGQPRVDAGPPQLSRLFISRHPVTLATSIPLAQPKPARKPNVAVVTEVQSERKQPPQLQVQVLPSVDIDSVPSAVPSPRPPPLDIQTAEQAQEEEQNIFPGTGYLSIADISEEPEEEPVDTPIELNGSARPPTTLYHGPAYPPQPAGPLPDTEPILGTIQQRETLENRLVDRVEQQLMARMITEMYPQRVQIEQASLSEPEESCVSSSDIVEAAGGGGLQMFVDAGVPVDSALIRRYVTDALAETIVLMLGQREGQTGPVSPAPPRDVPAAAEVVVVPTPVPTPLPSPRESPVPPSRVSPPPSTPEPSEQGSATESPRDVLPSREPQDTGPTEPERSAVATPAITPVASPPRVATPPTAPPTSQSTESAQHSKPWGDAELPLEEEVQHCKTKEPEQHNSPVDDVCGQGRGGACEPGFPSSARFSETFIPTPTLTNPSPFA</sequence>
<dbReference type="Proteomes" id="UP001221898">
    <property type="component" value="Unassembled WGS sequence"/>
</dbReference>
<feature type="compositionally biased region" description="Basic and acidic residues" evidence="1">
    <location>
        <begin position="320"/>
        <end position="331"/>
    </location>
</feature>
<feature type="compositionally biased region" description="Low complexity" evidence="1">
    <location>
        <begin position="59"/>
        <end position="78"/>
    </location>
</feature>
<dbReference type="InterPro" id="IPR029246">
    <property type="entry name" value="TALPID3"/>
</dbReference>
<dbReference type="PANTHER" id="PTHR15721:SF2">
    <property type="entry name" value="PROTEIN TALPID3"/>
    <property type="match status" value="1"/>
</dbReference>
<dbReference type="Pfam" id="PF15324">
    <property type="entry name" value="TALPID3"/>
    <property type="match status" value="1"/>
</dbReference>
<evidence type="ECO:0000313" key="3">
    <source>
        <dbReference type="Proteomes" id="UP001221898"/>
    </source>
</evidence>
<protein>
    <submittedName>
        <fullName evidence="2">Uncharacterized protein</fullName>
    </submittedName>
</protein>
<feature type="compositionally biased region" description="Pro residues" evidence="1">
    <location>
        <begin position="285"/>
        <end position="309"/>
    </location>
</feature>
<feature type="region of interest" description="Disordered" evidence="1">
    <location>
        <begin position="285"/>
        <end position="444"/>
    </location>
</feature>
<evidence type="ECO:0000256" key="1">
    <source>
        <dbReference type="SAM" id="MobiDB-lite"/>
    </source>
</evidence>
<dbReference type="EMBL" id="JAINUG010000083">
    <property type="protein sequence ID" value="KAJ8399514.1"/>
    <property type="molecule type" value="Genomic_DNA"/>
</dbReference>
<gene>
    <name evidence="2" type="ORF">AAFF_G00412260</name>
</gene>
<dbReference type="GO" id="GO:0007224">
    <property type="term" value="P:smoothened signaling pathway"/>
    <property type="evidence" value="ECO:0007669"/>
    <property type="project" value="InterPro"/>
</dbReference>
<feature type="region of interest" description="Disordered" evidence="1">
    <location>
        <begin position="34"/>
        <end position="97"/>
    </location>
</feature>
<dbReference type="PANTHER" id="PTHR15721">
    <property type="entry name" value="KIAA0586 PROTEIN"/>
    <property type="match status" value="1"/>
</dbReference>
<dbReference type="AlphaFoldDB" id="A0AAD7SBJ3"/>
<feature type="compositionally biased region" description="Polar residues" evidence="1">
    <location>
        <begin position="425"/>
        <end position="444"/>
    </location>
</feature>
<dbReference type="GO" id="GO:0005814">
    <property type="term" value="C:centriole"/>
    <property type="evidence" value="ECO:0007669"/>
    <property type="project" value="TreeGrafter"/>
</dbReference>
<comment type="caution">
    <text evidence="2">The sequence shown here is derived from an EMBL/GenBank/DDBJ whole genome shotgun (WGS) entry which is preliminary data.</text>
</comment>